<accession>A0A8B8FWN0</accession>
<dbReference type="GO" id="GO:0046983">
    <property type="term" value="F:protein dimerization activity"/>
    <property type="evidence" value="ECO:0007669"/>
    <property type="project" value="InterPro"/>
</dbReference>
<keyword evidence="2" id="KW-1185">Reference proteome</keyword>
<dbReference type="GeneID" id="112686966"/>
<dbReference type="AlphaFoldDB" id="A0A8B8FWN0"/>
<dbReference type="SUPFAM" id="SSF53098">
    <property type="entry name" value="Ribonuclease H-like"/>
    <property type="match status" value="1"/>
</dbReference>
<reference evidence="3" key="1">
    <citation type="submission" date="2025-08" db="UniProtKB">
        <authorList>
            <consortium name="RefSeq"/>
        </authorList>
    </citation>
    <scope>IDENTIFICATION</scope>
    <source>
        <tissue evidence="3">Whole body</tissue>
    </source>
</reference>
<protein>
    <submittedName>
        <fullName evidence="3">Zinc finger MYM-type protein 1-like</fullName>
    </submittedName>
</protein>
<sequence>MDDQQPKIKKFKSGHEKRLEKQKQLLIEQGKTCMKINNFFKFSTTSETSDNIEQNVNSIKKLPLPIEHQTIGLEIEILNKNNVGQNEQNRDIPFTSNRAFYRYDGSKRIWLTYSSKHSALFCSICLAFGSVCDKNTFTVGVNDWRHIYQRIEEHEKSKTHGNSVNAYFLKNSSSSIDQLLIYDQCNLRKKQVDEKRQVLTRIINIIKMIGKRGFSYRGTSSNEASYTLNDHTIDHGTFLETVILLSKYDPILRLHVDSSIEKSKLCHNSGSKQGDSTLTFLSKTTVGYILDTCSSMIKSSISKEVIEAGLYSIQLDTTQDTSISDQCSIIIRYVSKFSVKERLLAMVKCKSSTGEAFVELLLNVLKTANIDILNCVGNSTDGAANMQGQYRGFSAKLSETGATQLHIWCYAHVLNLVIYDVTENKVEALSLFGLLNSCAVFIRESYKRMDIWLEKCSNKRLGTIGQTRWWAKDIALLKTFGHFNEQENSLYIELITTLEEIYTDSNIKSDIRYKSKGLLESLCKYETILTAQTFLRIFKYTTYLSKYLQTRGLDLLQAHRMVTNIISSIKDISRDFSATKEAANKFVQGANIKLESLESNLTVEDSFPEVRQHPQNFKEISRQIPPNSLEKQELQDFAIKWETLSQILTKEYYNTKSNNSSDKEDYENNDLIDETILDNIPQESSCCKSSDKKCHICCFFVLVRYNLYTNAYPGLYLAYKLSLTLSVSQVSCERSFSKLKHVKTSIRSTLSQQNLETLMLMSVEKVILMDLDNNDIINKISTKSDLLKKVLQY</sequence>
<dbReference type="OrthoDB" id="6598850at2759"/>
<dbReference type="Proteomes" id="UP000694846">
    <property type="component" value="Unplaced"/>
</dbReference>
<dbReference type="PANTHER" id="PTHR45749:SF21">
    <property type="entry name" value="DUF4371 DOMAIN-CONTAINING PROTEIN"/>
    <property type="match status" value="1"/>
</dbReference>
<proteinExistence type="predicted"/>
<feature type="domain" description="HAT C-terminal dimerisation" evidence="1">
    <location>
        <begin position="707"/>
        <end position="761"/>
    </location>
</feature>
<name>A0A8B8FWN0_9HEMI</name>
<dbReference type="InterPro" id="IPR012337">
    <property type="entry name" value="RNaseH-like_sf"/>
</dbReference>
<dbReference type="InterPro" id="IPR008906">
    <property type="entry name" value="HATC_C_dom"/>
</dbReference>
<evidence type="ECO:0000313" key="2">
    <source>
        <dbReference type="Proteomes" id="UP000694846"/>
    </source>
</evidence>
<evidence type="ECO:0000313" key="3">
    <source>
        <dbReference type="RefSeq" id="XP_025415247.1"/>
    </source>
</evidence>
<organism evidence="2 3">
    <name type="scientific">Sipha flava</name>
    <name type="common">yellow sugarcane aphid</name>
    <dbReference type="NCBI Taxonomy" id="143950"/>
    <lineage>
        <taxon>Eukaryota</taxon>
        <taxon>Metazoa</taxon>
        <taxon>Ecdysozoa</taxon>
        <taxon>Arthropoda</taxon>
        <taxon>Hexapoda</taxon>
        <taxon>Insecta</taxon>
        <taxon>Pterygota</taxon>
        <taxon>Neoptera</taxon>
        <taxon>Paraneoptera</taxon>
        <taxon>Hemiptera</taxon>
        <taxon>Sternorrhyncha</taxon>
        <taxon>Aphidomorpha</taxon>
        <taxon>Aphidoidea</taxon>
        <taxon>Aphididae</taxon>
        <taxon>Sipha</taxon>
    </lineage>
</organism>
<dbReference type="PANTHER" id="PTHR45749">
    <property type="match status" value="1"/>
</dbReference>
<evidence type="ECO:0000259" key="1">
    <source>
        <dbReference type="Pfam" id="PF05699"/>
    </source>
</evidence>
<dbReference type="Pfam" id="PF05699">
    <property type="entry name" value="Dimer_Tnp_hAT"/>
    <property type="match status" value="1"/>
</dbReference>
<dbReference type="RefSeq" id="XP_025415247.1">
    <property type="nucleotide sequence ID" value="XM_025559462.1"/>
</dbReference>
<gene>
    <name evidence="3" type="primary">LOC112686966</name>
</gene>